<dbReference type="Pfam" id="PF15759">
    <property type="entry name" value="TMEM108"/>
    <property type="match status" value="1"/>
</dbReference>
<name>A0ABQ9TZU2_SAGOE</name>
<gene>
    <name evidence="1" type="ORF">P7K49_031585</name>
</gene>
<organism evidence="1 2">
    <name type="scientific">Saguinus oedipus</name>
    <name type="common">Cotton-top tamarin</name>
    <name type="synonym">Oedipomidas oedipus</name>
    <dbReference type="NCBI Taxonomy" id="9490"/>
    <lineage>
        <taxon>Eukaryota</taxon>
        <taxon>Metazoa</taxon>
        <taxon>Chordata</taxon>
        <taxon>Craniata</taxon>
        <taxon>Vertebrata</taxon>
        <taxon>Euteleostomi</taxon>
        <taxon>Mammalia</taxon>
        <taxon>Eutheria</taxon>
        <taxon>Euarchontoglires</taxon>
        <taxon>Primates</taxon>
        <taxon>Haplorrhini</taxon>
        <taxon>Platyrrhini</taxon>
        <taxon>Cebidae</taxon>
        <taxon>Callitrichinae</taxon>
        <taxon>Saguinus</taxon>
    </lineage>
</organism>
<sequence>MTLANEKNRRDWDQKALRLGTVSPWRAVRAVDWRLENLDSATSTSPETFSEVERPARLATGKEATEFPRQPTGPWVLTRASFWSCPTPWHKPTPDIGQTPRMLWIELAFCHPLVPASLDSSAWAPDSPAHDWHHQDVGSVLLTVCCMKRKKKTANPENNLSYWNNAITMDYFNRHAVELPREIQSLETSEEVGKNV</sequence>
<proteinExistence type="predicted"/>
<dbReference type="EMBL" id="JASSZA010000017">
    <property type="protein sequence ID" value="KAK2090329.1"/>
    <property type="molecule type" value="Genomic_DNA"/>
</dbReference>
<dbReference type="PANTHER" id="PTHR28673:SF1">
    <property type="entry name" value="TRANSMEMBRANE PROTEIN 108"/>
    <property type="match status" value="1"/>
</dbReference>
<evidence type="ECO:0000313" key="1">
    <source>
        <dbReference type="EMBL" id="KAK2090329.1"/>
    </source>
</evidence>
<evidence type="ECO:0000313" key="2">
    <source>
        <dbReference type="Proteomes" id="UP001266305"/>
    </source>
</evidence>
<protein>
    <submittedName>
        <fullName evidence="1">Uncharacterized protein</fullName>
    </submittedName>
</protein>
<dbReference type="Proteomes" id="UP001266305">
    <property type="component" value="Unassembled WGS sequence"/>
</dbReference>
<comment type="caution">
    <text evidence="1">The sequence shown here is derived from an EMBL/GenBank/DDBJ whole genome shotgun (WGS) entry which is preliminary data.</text>
</comment>
<dbReference type="InterPro" id="IPR031508">
    <property type="entry name" value="TMEM108"/>
</dbReference>
<dbReference type="PANTHER" id="PTHR28673">
    <property type="entry name" value="TRANSMEMBRANE PROTEIN 108"/>
    <property type="match status" value="1"/>
</dbReference>
<keyword evidence="2" id="KW-1185">Reference proteome</keyword>
<reference evidence="1 2" key="1">
    <citation type="submission" date="2023-05" db="EMBL/GenBank/DDBJ databases">
        <title>B98-5 Cell Line De Novo Hybrid Assembly: An Optical Mapping Approach.</title>
        <authorList>
            <person name="Kananen K."/>
            <person name="Auerbach J.A."/>
            <person name="Kautto E."/>
            <person name="Blachly J.S."/>
        </authorList>
    </citation>
    <scope>NUCLEOTIDE SEQUENCE [LARGE SCALE GENOMIC DNA]</scope>
    <source>
        <strain evidence="1">B95-8</strain>
        <tissue evidence="1">Cell line</tissue>
    </source>
</reference>
<accession>A0ABQ9TZU2</accession>